<feature type="compositionally biased region" description="Polar residues" evidence="1">
    <location>
        <begin position="74"/>
        <end position="87"/>
    </location>
</feature>
<sequence length="143" mass="15429">MSMSQCAKEGVAFITKNALYFPPGTKIEEYASTHQSSPQAEMLLSVWSQLCQSLFLPSESDLEPEMEELEGIKTWTSDHPSSSTDISPSAEPSDDFTELPSPENQTSTPTEDDIPPCPSPTAPADASSRSFSPDLDPDATPSD</sequence>
<dbReference type="EMBL" id="JASSZA010000016">
    <property type="protein sequence ID" value="KAK2090879.1"/>
    <property type="molecule type" value="Genomic_DNA"/>
</dbReference>
<accession>A0ABQ9U284</accession>
<keyword evidence="3" id="KW-1185">Reference proteome</keyword>
<protein>
    <submittedName>
        <fullName evidence="2">Uncharacterized protein</fullName>
    </submittedName>
</protein>
<name>A0ABQ9U284_SAGOE</name>
<feature type="region of interest" description="Disordered" evidence="1">
    <location>
        <begin position="59"/>
        <end position="143"/>
    </location>
</feature>
<proteinExistence type="predicted"/>
<comment type="caution">
    <text evidence="2">The sequence shown here is derived from an EMBL/GenBank/DDBJ whole genome shotgun (WGS) entry which is preliminary data.</text>
</comment>
<evidence type="ECO:0000313" key="2">
    <source>
        <dbReference type="EMBL" id="KAK2090879.1"/>
    </source>
</evidence>
<gene>
    <name evidence="2" type="ORF">P7K49_030163</name>
</gene>
<evidence type="ECO:0000313" key="3">
    <source>
        <dbReference type="Proteomes" id="UP001266305"/>
    </source>
</evidence>
<reference evidence="2 3" key="1">
    <citation type="submission" date="2023-05" db="EMBL/GenBank/DDBJ databases">
        <title>B98-5 Cell Line De Novo Hybrid Assembly: An Optical Mapping Approach.</title>
        <authorList>
            <person name="Kananen K."/>
            <person name="Auerbach J.A."/>
            <person name="Kautto E."/>
            <person name="Blachly J.S."/>
        </authorList>
    </citation>
    <scope>NUCLEOTIDE SEQUENCE [LARGE SCALE GENOMIC DNA]</scope>
    <source>
        <strain evidence="2">B95-8</strain>
        <tissue evidence="2">Cell line</tissue>
    </source>
</reference>
<dbReference type="Proteomes" id="UP001266305">
    <property type="component" value="Unassembled WGS sequence"/>
</dbReference>
<evidence type="ECO:0000256" key="1">
    <source>
        <dbReference type="SAM" id="MobiDB-lite"/>
    </source>
</evidence>
<feature type="compositionally biased region" description="Acidic residues" evidence="1">
    <location>
        <begin position="60"/>
        <end position="69"/>
    </location>
</feature>
<organism evidence="2 3">
    <name type="scientific">Saguinus oedipus</name>
    <name type="common">Cotton-top tamarin</name>
    <name type="synonym">Oedipomidas oedipus</name>
    <dbReference type="NCBI Taxonomy" id="9490"/>
    <lineage>
        <taxon>Eukaryota</taxon>
        <taxon>Metazoa</taxon>
        <taxon>Chordata</taxon>
        <taxon>Craniata</taxon>
        <taxon>Vertebrata</taxon>
        <taxon>Euteleostomi</taxon>
        <taxon>Mammalia</taxon>
        <taxon>Eutheria</taxon>
        <taxon>Euarchontoglires</taxon>
        <taxon>Primates</taxon>
        <taxon>Haplorrhini</taxon>
        <taxon>Platyrrhini</taxon>
        <taxon>Cebidae</taxon>
        <taxon>Callitrichinae</taxon>
        <taxon>Saguinus</taxon>
    </lineage>
</organism>